<gene>
    <name evidence="1" type="primary">ORF24137</name>
</gene>
<reference evidence="1" key="1">
    <citation type="submission" date="2014-12" db="EMBL/GenBank/DDBJ databases">
        <title>Insight into the proteome of Arion vulgaris.</title>
        <authorList>
            <person name="Aradska J."/>
            <person name="Bulat T."/>
            <person name="Smidak R."/>
            <person name="Sarate P."/>
            <person name="Gangsoo J."/>
            <person name="Sialana F."/>
            <person name="Bilban M."/>
            <person name="Lubec G."/>
        </authorList>
    </citation>
    <scope>NUCLEOTIDE SEQUENCE</scope>
    <source>
        <tissue evidence="1">Skin</tissue>
    </source>
</reference>
<protein>
    <submittedName>
        <fullName evidence="1">Uncharacterized protein</fullName>
    </submittedName>
</protein>
<accession>A0A0B6YHM1</accession>
<evidence type="ECO:0000313" key="1">
    <source>
        <dbReference type="EMBL" id="CEK55005.1"/>
    </source>
</evidence>
<name>A0A0B6YHM1_9EUPU</name>
<sequence length="62" mass="6618">MGNIKSQRRDLNPSCYRSYATHGLLEPAVQLRQLKECISAQTGSTLAGIIVGNCPIAAVNTS</sequence>
<dbReference type="AlphaFoldDB" id="A0A0B6YHM1"/>
<dbReference type="EMBL" id="HACG01008140">
    <property type="protein sequence ID" value="CEK55005.1"/>
    <property type="molecule type" value="Transcribed_RNA"/>
</dbReference>
<organism evidence="1">
    <name type="scientific">Arion vulgaris</name>
    <dbReference type="NCBI Taxonomy" id="1028688"/>
    <lineage>
        <taxon>Eukaryota</taxon>
        <taxon>Metazoa</taxon>
        <taxon>Spiralia</taxon>
        <taxon>Lophotrochozoa</taxon>
        <taxon>Mollusca</taxon>
        <taxon>Gastropoda</taxon>
        <taxon>Heterobranchia</taxon>
        <taxon>Euthyneura</taxon>
        <taxon>Panpulmonata</taxon>
        <taxon>Eupulmonata</taxon>
        <taxon>Stylommatophora</taxon>
        <taxon>Helicina</taxon>
        <taxon>Arionoidea</taxon>
        <taxon>Arionidae</taxon>
        <taxon>Arion</taxon>
    </lineage>
</organism>
<proteinExistence type="predicted"/>